<dbReference type="Proteomes" id="UP000030428">
    <property type="component" value="Unassembled WGS sequence"/>
</dbReference>
<protein>
    <submittedName>
        <fullName evidence="1">Uncharacterized protein</fullName>
    </submittedName>
</protein>
<evidence type="ECO:0000313" key="2">
    <source>
        <dbReference type="Proteomes" id="UP000030428"/>
    </source>
</evidence>
<name>A0A4E0QQY4_9GAMM</name>
<dbReference type="EMBL" id="JSZA02000023">
    <property type="protein sequence ID" value="TGO03349.1"/>
    <property type="molecule type" value="Genomic_DNA"/>
</dbReference>
<keyword evidence="2" id="KW-1185">Reference proteome</keyword>
<gene>
    <name evidence="1" type="ORF">PN36_08010</name>
</gene>
<accession>A0A4E0QQY4</accession>
<comment type="caution">
    <text evidence="1">The sequence shown here is derived from an EMBL/GenBank/DDBJ whole genome shotgun (WGS) entry which is preliminary data.</text>
</comment>
<dbReference type="AlphaFoldDB" id="A0A4E0QQY4"/>
<sequence>MVELEGWKNRTRHALGRQNTERFLKDKKVTWSVPVIDGVMLKEVQLICQSLVARFNRQRN</sequence>
<proteinExistence type="predicted"/>
<reference evidence="1 2" key="1">
    <citation type="journal article" date="2016" name="Front. Microbiol.">
        <title>Single-Cell (Meta-)Genomics of a Dimorphic Candidatus Thiomargarita nelsonii Reveals Genomic Plasticity.</title>
        <authorList>
            <person name="Flood B.E."/>
            <person name="Fliss P."/>
            <person name="Jones D.S."/>
            <person name="Dick G.J."/>
            <person name="Jain S."/>
            <person name="Kaster A.K."/>
            <person name="Winkel M."/>
            <person name="Mussmann M."/>
            <person name="Bailey J."/>
        </authorList>
    </citation>
    <scope>NUCLEOTIDE SEQUENCE [LARGE SCALE GENOMIC DNA]</scope>
    <source>
        <strain evidence="1">Hydrate Ridge</strain>
    </source>
</reference>
<evidence type="ECO:0000313" key="1">
    <source>
        <dbReference type="EMBL" id="TGO03349.1"/>
    </source>
</evidence>
<organism evidence="1 2">
    <name type="scientific">Candidatus Thiomargarita nelsonii</name>
    <dbReference type="NCBI Taxonomy" id="1003181"/>
    <lineage>
        <taxon>Bacteria</taxon>
        <taxon>Pseudomonadati</taxon>
        <taxon>Pseudomonadota</taxon>
        <taxon>Gammaproteobacteria</taxon>
        <taxon>Thiotrichales</taxon>
        <taxon>Thiotrichaceae</taxon>
        <taxon>Thiomargarita</taxon>
    </lineage>
</organism>